<protein>
    <submittedName>
        <fullName evidence="1">Uncharacterized protein</fullName>
    </submittedName>
</protein>
<dbReference type="Proteomes" id="UP000499080">
    <property type="component" value="Unassembled WGS sequence"/>
</dbReference>
<name>A0A4Y2MCG0_ARAVE</name>
<proteinExistence type="predicted"/>
<dbReference type="AlphaFoldDB" id="A0A4Y2MCG0"/>
<gene>
    <name evidence="1" type="ORF">AVEN_123464_1</name>
</gene>
<accession>A0A4Y2MCG0</accession>
<keyword evidence="2" id="KW-1185">Reference proteome</keyword>
<sequence>MARIAAQLGRVGVATGWQTSLEIGLSSLRTDHPPSGTVGVTHAHFAHVFLFCFLSSHPRLLVMENNPMLLALESFVRLSGSLLLICSLVDGLARLKTLVNVLMKERLDRRSWEEFI</sequence>
<reference evidence="1 2" key="1">
    <citation type="journal article" date="2019" name="Sci. Rep.">
        <title>Orb-weaving spider Araneus ventricosus genome elucidates the spidroin gene catalogue.</title>
        <authorList>
            <person name="Kono N."/>
            <person name="Nakamura H."/>
            <person name="Ohtoshi R."/>
            <person name="Moran D.A.P."/>
            <person name="Shinohara A."/>
            <person name="Yoshida Y."/>
            <person name="Fujiwara M."/>
            <person name="Mori M."/>
            <person name="Tomita M."/>
            <person name="Arakawa K."/>
        </authorList>
    </citation>
    <scope>NUCLEOTIDE SEQUENCE [LARGE SCALE GENOMIC DNA]</scope>
</reference>
<evidence type="ECO:0000313" key="1">
    <source>
        <dbReference type="EMBL" id="GBN24273.1"/>
    </source>
</evidence>
<evidence type="ECO:0000313" key="2">
    <source>
        <dbReference type="Proteomes" id="UP000499080"/>
    </source>
</evidence>
<organism evidence="1 2">
    <name type="scientific">Araneus ventricosus</name>
    <name type="common">Orbweaver spider</name>
    <name type="synonym">Epeira ventricosa</name>
    <dbReference type="NCBI Taxonomy" id="182803"/>
    <lineage>
        <taxon>Eukaryota</taxon>
        <taxon>Metazoa</taxon>
        <taxon>Ecdysozoa</taxon>
        <taxon>Arthropoda</taxon>
        <taxon>Chelicerata</taxon>
        <taxon>Arachnida</taxon>
        <taxon>Araneae</taxon>
        <taxon>Araneomorphae</taxon>
        <taxon>Entelegynae</taxon>
        <taxon>Araneoidea</taxon>
        <taxon>Araneidae</taxon>
        <taxon>Araneus</taxon>
    </lineage>
</organism>
<comment type="caution">
    <text evidence="1">The sequence shown here is derived from an EMBL/GenBank/DDBJ whole genome shotgun (WGS) entry which is preliminary data.</text>
</comment>
<dbReference type="EMBL" id="BGPR01007096">
    <property type="protein sequence ID" value="GBN24273.1"/>
    <property type="molecule type" value="Genomic_DNA"/>
</dbReference>